<dbReference type="EMBL" id="BAABRL010000004">
    <property type="protein sequence ID" value="GAA5495333.1"/>
    <property type="molecule type" value="Genomic_DNA"/>
</dbReference>
<feature type="transmembrane region" description="Helical" evidence="1">
    <location>
        <begin position="154"/>
        <end position="175"/>
    </location>
</feature>
<evidence type="ECO:0000313" key="3">
    <source>
        <dbReference type="EMBL" id="GAA5495333.1"/>
    </source>
</evidence>
<dbReference type="Proteomes" id="UP001424741">
    <property type="component" value="Unassembled WGS sequence"/>
</dbReference>
<comment type="caution">
    <text evidence="3">The sequence shown here is derived from an EMBL/GenBank/DDBJ whole genome shotgun (WGS) entry which is preliminary data.</text>
</comment>
<feature type="transmembrane region" description="Helical" evidence="1">
    <location>
        <begin position="129"/>
        <end position="148"/>
    </location>
</feature>
<feature type="transmembrane region" description="Helical" evidence="1">
    <location>
        <begin position="98"/>
        <end position="122"/>
    </location>
</feature>
<keyword evidence="1" id="KW-0812">Transmembrane</keyword>
<sequence>MQSNEWYYTLGGTRRGPVTEDKMRELILSKQLTEDGTLVWCKQMTDWQQLGELEIFQPSLEILANQEQEEKRRQAAKRSYVRPIKREYEDPVIYLKRLYFWGALRSSLACLAVLTLWAWFYIPKNQSSLFIAAIPLGIAAGLCSGIYSPERNCILFKAMAGAIAASSYLLAKLIACVIDLGAITGENLLYSICITHSVDGITALISSFSLMDFAGADTSFLIAFALSIHGLALLAEIHRYRYSCD</sequence>
<dbReference type="InterPro" id="IPR025640">
    <property type="entry name" value="GYF_2"/>
</dbReference>
<gene>
    <name evidence="3" type="ORF">Rhal01_01508</name>
</gene>
<protein>
    <recommendedName>
        <fullName evidence="2">GYF domain-containing protein</fullName>
    </recommendedName>
</protein>
<keyword evidence="4" id="KW-1185">Reference proteome</keyword>
<dbReference type="RefSeq" id="WP_346188150.1">
    <property type="nucleotide sequence ID" value="NZ_BAABRL010000004.1"/>
</dbReference>
<name>A0ABP9UY02_9BACT</name>
<organism evidence="3 4">
    <name type="scientific">Rubritalea halochordaticola</name>
    <dbReference type="NCBI Taxonomy" id="714537"/>
    <lineage>
        <taxon>Bacteria</taxon>
        <taxon>Pseudomonadati</taxon>
        <taxon>Verrucomicrobiota</taxon>
        <taxon>Verrucomicrobiia</taxon>
        <taxon>Verrucomicrobiales</taxon>
        <taxon>Rubritaleaceae</taxon>
        <taxon>Rubritalea</taxon>
    </lineage>
</organism>
<reference evidence="3 4" key="1">
    <citation type="submission" date="2024-02" db="EMBL/GenBank/DDBJ databases">
        <title>Rubritalea halochordaticola NBRC 107102.</title>
        <authorList>
            <person name="Ichikawa N."/>
            <person name="Katano-Makiyama Y."/>
            <person name="Hidaka K."/>
        </authorList>
    </citation>
    <scope>NUCLEOTIDE SEQUENCE [LARGE SCALE GENOMIC DNA]</scope>
    <source>
        <strain evidence="3 4">NBRC 107102</strain>
    </source>
</reference>
<feature type="domain" description="GYF" evidence="2">
    <location>
        <begin position="6"/>
        <end position="53"/>
    </location>
</feature>
<dbReference type="Pfam" id="PF14237">
    <property type="entry name" value="GYF_2"/>
    <property type="match status" value="1"/>
</dbReference>
<keyword evidence="1" id="KW-1133">Transmembrane helix</keyword>
<evidence type="ECO:0000259" key="2">
    <source>
        <dbReference type="Pfam" id="PF14237"/>
    </source>
</evidence>
<evidence type="ECO:0000313" key="4">
    <source>
        <dbReference type="Proteomes" id="UP001424741"/>
    </source>
</evidence>
<feature type="transmembrane region" description="Helical" evidence="1">
    <location>
        <begin position="220"/>
        <end position="237"/>
    </location>
</feature>
<proteinExistence type="predicted"/>
<keyword evidence="1" id="KW-0472">Membrane</keyword>
<evidence type="ECO:0000256" key="1">
    <source>
        <dbReference type="SAM" id="Phobius"/>
    </source>
</evidence>
<accession>A0ABP9UY02</accession>